<accession>A0A1H3T3A4</accession>
<proteinExistence type="predicted"/>
<keyword evidence="2" id="KW-1185">Reference proteome</keyword>
<dbReference type="AlphaFoldDB" id="A0A1H3T3A4"/>
<reference evidence="1 2" key="1">
    <citation type="submission" date="2016-10" db="EMBL/GenBank/DDBJ databases">
        <authorList>
            <person name="de Groot N.N."/>
        </authorList>
    </citation>
    <scope>NUCLEOTIDE SEQUENCE [LARGE SCALE GENOMIC DNA]</scope>
    <source>
        <strain evidence="1 2">CPCC 202699</strain>
    </source>
</reference>
<dbReference type="Proteomes" id="UP000199515">
    <property type="component" value="Unassembled WGS sequence"/>
</dbReference>
<name>A0A1H3T3A4_9PSEU</name>
<evidence type="ECO:0000313" key="2">
    <source>
        <dbReference type="Proteomes" id="UP000199515"/>
    </source>
</evidence>
<evidence type="ECO:0000313" key="1">
    <source>
        <dbReference type="EMBL" id="SDZ44321.1"/>
    </source>
</evidence>
<organism evidence="1 2">
    <name type="scientific">Amycolatopsis xylanica</name>
    <dbReference type="NCBI Taxonomy" id="589385"/>
    <lineage>
        <taxon>Bacteria</taxon>
        <taxon>Bacillati</taxon>
        <taxon>Actinomycetota</taxon>
        <taxon>Actinomycetes</taxon>
        <taxon>Pseudonocardiales</taxon>
        <taxon>Pseudonocardiaceae</taxon>
        <taxon>Amycolatopsis</taxon>
    </lineage>
</organism>
<dbReference type="EMBL" id="FNON01000017">
    <property type="protein sequence ID" value="SDZ44321.1"/>
    <property type="molecule type" value="Genomic_DNA"/>
</dbReference>
<gene>
    <name evidence="1" type="ORF">SAMN05421504_11730</name>
</gene>
<sequence>MIKANDRPAMLAVGRLTAGLAGESRRSAHLFDLDDDAVSSGFALARCGSELPLTDIEWLKLGMGMPCERCMGVGVATDQALLRRELGA</sequence>
<dbReference type="RefSeq" id="WP_245757750.1">
    <property type="nucleotide sequence ID" value="NZ_FNON01000017.1"/>
</dbReference>
<protein>
    <submittedName>
        <fullName evidence="1">Uncharacterized protein</fullName>
    </submittedName>
</protein>